<gene>
    <name evidence="1" type="ORF">M9Y10_018970</name>
</gene>
<evidence type="ECO:0000313" key="1">
    <source>
        <dbReference type="EMBL" id="KAK8847922.1"/>
    </source>
</evidence>
<dbReference type="Proteomes" id="UP001470230">
    <property type="component" value="Unassembled WGS sequence"/>
</dbReference>
<keyword evidence="2" id="KW-1185">Reference proteome</keyword>
<sequence>MSFESINTDYLGDFRFNSNFKKVERGTNQITNIFSTGNILIEKDDNCIENGVLPKRYYIPNVYDTACLTAITCSETMKYVSFCQQVLANDIQKSCSDISFDAYLDHYNL</sequence>
<proteinExistence type="predicted"/>
<evidence type="ECO:0000313" key="2">
    <source>
        <dbReference type="Proteomes" id="UP001470230"/>
    </source>
</evidence>
<reference evidence="1 2" key="1">
    <citation type="submission" date="2024-04" db="EMBL/GenBank/DDBJ databases">
        <title>Tritrichomonas musculus Genome.</title>
        <authorList>
            <person name="Alves-Ferreira E."/>
            <person name="Grigg M."/>
            <person name="Lorenzi H."/>
            <person name="Galac M."/>
        </authorList>
    </citation>
    <scope>NUCLEOTIDE SEQUENCE [LARGE SCALE GENOMIC DNA]</scope>
    <source>
        <strain evidence="1 2">EAF2021</strain>
    </source>
</reference>
<dbReference type="EMBL" id="JAPFFF010000027">
    <property type="protein sequence ID" value="KAK8847922.1"/>
    <property type="molecule type" value="Genomic_DNA"/>
</dbReference>
<protein>
    <submittedName>
        <fullName evidence="1">Uncharacterized protein</fullName>
    </submittedName>
</protein>
<organism evidence="1 2">
    <name type="scientific">Tritrichomonas musculus</name>
    <dbReference type="NCBI Taxonomy" id="1915356"/>
    <lineage>
        <taxon>Eukaryota</taxon>
        <taxon>Metamonada</taxon>
        <taxon>Parabasalia</taxon>
        <taxon>Tritrichomonadida</taxon>
        <taxon>Tritrichomonadidae</taxon>
        <taxon>Tritrichomonas</taxon>
    </lineage>
</organism>
<accession>A0ABR2HK75</accession>
<comment type="caution">
    <text evidence="1">The sequence shown here is derived from an EMBL/GenBank/DDBJ whole genome shotgun (WGS) entry which is preliminary data.</text>
</comment>
<name>A0ABR2HK75_9EUKA</name>